<sequence length="95" mass="11017">MVLAVRTRAKKDIISLVPKLQLGLELKMMIKAVVLRRVKRVHQWETRCICHPNYHRDSSFMKVVMLRDGDGDVNKFGHPLSRMITELVATGYQIE</sequence>
<gene>
    <name evidence="1" type="ORF">CEXT_566681</name>
</gene>
<keyword evidence="2" id="KW-1185">Reference proteome</keyword>
<dbReference type="AlphaFoldDB" id="A0AAV4WM48"/>
<protein>
    <submittedName>
        <fullName evidence="1">Uncharacterized protein</fullName>
    </submittedName>
</protein>
<evidence type="ECO:0000313" key="1">
    <source>
        <dbReference type="EMBL" id="GIY83349.1"/>
    </source>
</evidence>
<evidence type="ECO:0000313" key="2">
    <source>
        <dbReference type="Proteomes" id="UP001054945"/>
    </source>
</evidence>
<dbReference type="EMBL" id="BPLR01016371">
    <property type="protein sequence ID" value="GIY83349.1"/>
    <property type="molecule type" value="Genomic_DNA"/>
</dbReference>
<proteinExistence type="predicted"/>
<dbReference type="Proteomes" id="UP001054945">
    <property type="component" value="Unassembled WGS sequence"/>
</dbReference>
<name>A0AAV4WM48_CAEEX</name>
<organism evidence="1 2">
    <name type="scientific">Caerostris extrusa</name>
    <name type="common">Bark spider</name>
    <name type="synonym">Caerostris bankana</name>
    <dbReference type="NCBI Taxonomy" id="172846"/>
    <lineage>
        <taxon>Eukaryota</taxon>
        <taxon>Metazoa</taxon>
        <taxon>Ecdysozoa</taxon>
        <taxon>Arthropoda</taxon>
        <taxon>Chelicerata</taxon>
        <taxon>Arachnida</taxon>
        <taxon>Araneae</taxon>
        <taxon>Araneomorphae</taxon>
        <taxon>Entelegynae</taxon>
        <taxon>Araneoidea</taxon>
        <taxon>Araneidae</taxon>
        <taxon>Caerostris</taxon>
    </lineage>
</organism>
<comment type="caution">
    <text evidence="1">The sequence shown here is derived from an EMBL/GenBank/DDBJ whole genome shotgun (WGS) entry which is preliminary data.</text>
</comment>
<reference evidence="1 2" key="1">
    <citation type="submission" date="2021-06" db="EMBL/GenBank/DDBJ databases">
        <title>Caerostris extrusa draft genome.</title>
        <authorList>
            <person name="Kono N."/>
            <person name="Arakawa K."/>
        </authorList>
    </citation>
    <scope>NUCLEOTIDE SEQUENCE [LARGE SCALE GENOMIC DNA]</scope>
</reference>
<accession>A0AAV4WM48</accession>